<reference evidence="1" key="1">
    <citation type="submission" date="2022-07" db="EMBL/GenBank/DDBJ databases">
        <title>Phylogenomic reconstructions and comparative analyses of Kickxellomycotina fungi.</title>
        <authorList>
            <person name="Reynolds N.K."/>
            <person name="Stajich J.E."/>
            <person name="Barry K."/>
            <person name="Grigoriev I.V."/>
            <person name="Crous P."/>
            <person name="Smith M.E."/>
        </authorList>
    </citation>
    <scope>NUCLEOTIDE SEQUENCE</scope>
    <source>
        <strain evidence="1">RSA 567</strain>
    </source>
</reference>
<protein>
    <submittedName>
        <fullName evidence="1">Uncharacterized protein</fullName>
    </submittedName>
</protein>
<evidence type="ECO:0000313" key="2">
    <source>
        <dbReference type="Proteomes" id="UP001151582"/>
    </source>
</evidence>
<dbReference type="OrthoDB" id="10341211at2759"/>
<proteinExistence type="predicted"/>
<organism evidence="1 2">
    <name type="scientific">Dimargaris verticillata</name>
    <dbReference type="NCBI Taxonomy" id="2761393"/>
    <lineage>
        <taxon>Eukaryota</taxon>
        <taxon>Fungi</taxon>
        <taxon>Fungi incertae sedis</taxon>
        <taxon>Zoopagomycota</taxon>
        <taxon>Kickxellomycotina</taxon>
        <taxon>Dimargaritomycetes</taxon>
        <taxon>Dimargaritales</taxon>
        <taxon>Dimargaritaceae</taxon>
        <taxon>Dimargaris</taxon>
    </lineage>
</organism>
<accession>A0A9W8B4T4</accession>
<evidence type="ECO:0000313" key="1">
    <source>
        <dbReference type="EMBL" id="KAJ1984288.1"/>
    </source>
</evidence>
<dbReference type="EMBL" id="JANBQB010000024">
    <property type="protein sequence ID" value="KAJ1984288.1"/>
    <property type="molecule type" value="Genomic_DNA"/>
</dbReference>
<dbReference type="Proteomes" id="UP001151582">
    <property type="component" value="Unassembled WGS sequence"/>
</dbReference>
<keyword evidence="2" id="KW-1185">Reference proteome</keyword>
<comment type="caution">
    <text evidence="1">The sequence shown here is derived from an EMBL/GenBank/DDBJ whole genome shotgun (WGS) entry which is preliminary data.</text>
</comment>
<gene>
    <name evidence="1" type="ORF">H4R34_000756</name>
</gene>
<name>A0A9W8B4T4_9FUNG</name>
<sequence length="211" mass="22197">MAIEAPRRAASTSALGSETTWCISDVDSESGLSRGLTRAFSVAHLPMRTELVAPLPKKAFCFNPAPFVMAGDASAAPLAPIPTACAATGEDAARAELLEILTGHSSPVSRPASPVNDVMDDAALWSSVDDWSDDGSLDSPILWLDQDCAPGSFSPIHRTSNPGPREDLLTLSPDYWPTVGFTDANHPPMAHRPRSMSLAAGMMGCSVPVII</sequence>
<dbReference type="AlphaFoldDB" id="A0A9W8B4T4"/>